<feature type="active site" description="Proton acceptor" evidence="4">
    <location>
        <position position="218"/>
    </location>
</feature>
<evidence type="ECO:0000313" key="7">
    <source>
        <dbReference type="Proteomes" id="UP000676169"/>
    </source>
</evidence>
<keyword evidence="7" id="KW-1185">Reference proteome</keyword>
<keyword evidence="3 4" id="KW-0443">Lipid metabolism</keyword>
<evidence type="ECO:0000256" key="4">
    <source>
        <dbReference type="PROSITE-ProRule" id="PRU01161"/>
    </source>
</evidence>
<organism evidence="6 7">
    <name type="scientific">Luteolibacter ambystomatis</name>
    <dbReference type="NCBI Taxonomy" id="2824561"/>
    <lineage>
        <taxon>Bacteria</taxon>
        <taxon>Pseudomonadati</taxon>
        <taxon>Verrucomicrobiota</taxon>
        <taxon>Verrucomicrobiia</taxon>
        <taxon>Verrucomicrobiales</taxon>
        <taxon>Verrucomicrobiaceae</taxon>
        <taxon>Luteolibacter</taxon>
    </lineage>
</organism>
<dbReference type="Pfam" id="PF01734">
    <property type="entry name" value="Patatin"/>
    <property type="match status" value="1"/>
</dbReference>
<proteinExistence type="predicted"/>
<dbReference type="EMBL" id="CP073100">
    <property type="protein sequence ID" value="QUE50563.1"/>
    <property type="molecule type" value="Genomic_DNA"/>
</dbReference>
<protein>
    <submittedName>
        <fullName evidence="6">Patatin-like phospholipase family protein</fullName>
    </submittedName>
</protein>
<feature type="short sequence motif" description="GXSXG" evidence="4">
    <location>
        <begin position="68"/>
        <end position="72"/>
    </location>
</feature>
<evidence type="ECO:0000256" key="3">
    <source>
        <dbReference type="ARBA" id="ARBA00023098"/>
    </source>
</evidence>
<dbReference type="GO" id="GO:0006631">
    <property type="term" value="P:fatty acid metabolic process"/>
    <property type="evidence" value="ECO:0007669"/>
    <property type="project" value="TreeGrafter"/>
</dbReference>
<dbReference type="Proteomes" id="UP000676169">
    <property type="component" value="Chromosome"/>
</dbReference>
<dbReference type="PROSITE" id="PS51635">
    <property type="entry name" value="PNPLA"/>
    <property type="match status" value="1"/>
</dbReference>
<keyword evidence="2 4" id="KW-0442">Lipid degradation</keyword>
<dbReference type="PANTHER" id="PTHR24185:SF1">
    <property type="entry name" value="CALCIUM-INDEPENDENT PHOSPHOLIPASE A2-GAMMA"/>
    <property type="match status" value="1"/>
</dbReference>
<feature type="short sequence motif" description="DGA/G" evidence="4">
    <location>
        <begin position="218"/>
        <end position="220"/>
    </location>
</feature>
<dbReference type="KEGG" id="lamb:KBB96_17070"/>
<keyword evidence="1 4" id="KW-0378">Hydrolase</keyword>
<sequence>MSAPIPSPAATDPRVLQPAPRARLLSFDGGGIRGLFALQIAKRIETLLREKHGRPDLVLADHFHYIGGTSTGAIIAAFLSWGLPVDDIVGLYRENAVAMFRKAGWAQRFTSHRFVAEGLSEFLRSFFVEDDGAPATLGTRKLKTLFLLVARNASTGSAWPLSNNPLAKYNDPVSPGCNLQIPLWQLVRASTAAPTFFPPEVLEVKGEHGEPLTFAFEDGGVTPFNNPAHLMHLMATLPEYRLGWAAGIDRMSVVSVGTGKVRTGRGDKLFVDVLAQAKNLPASLIGSFQQYQDLLCRVAGECRHGSPIDGELGDLIRPHDGAKFLYARYDRTFDDDDLAAAARYTEKGFTLDNLELMDFLAEHGARHAEATVNLAHFDDV</sequence>
<name>A0A975IZ55_9BACT</name>
<evidence type="ECO:0000256" key="2">
    <source>
        <dbReference type="ARBA" id="ARBA00022963"/>
    </source>
</evidence>
<dbReference type="AlphaFoldDB" id="A0A975IZ55"/>
<accession>A0A975IZ55</accession>
<feature type="active site" description="Nucleophile" evidence="4">
    <location>
        <position position="70"/>
    </location>
</feature>
<dbReference type="GO" id="GO:0004620">
    <property type="term" value="F:phospholipase activity"/>
    <property type="evidence" value="ECO:0007669"/>
    <property type="project" value="TreeGrafter"/>
</dbReference>
<dbReference type="InterPro" id="IPR002641">
    <property type="entry name" value="PNPLA_dom"/>
</dbReference>
<dbReference type="Gene3D" id="3.40.1090.10">
    <property type="entry name" value="Cytosolic phospholipase A2 catalytic domain"/>
    <property type="match status" value="1"/>
</dbReference>
<dbReference type="GO" id="GO:0016042">
    <property type="term" value="P:lipid catabolic process"/>
    <property type="evidence" value="ECO:0007669"/>
    <property type="project" value="UniProtKB-UniRule"/>
</dbReference>
<gene>
    <name evidence="6" type="ORF">KBB96_17070</name>
</gene>
<dbReference type="GO" id="GO:0016020">
    <property type="term" value="C:membrane"/>
    <property type="evidence" value="ECO:0007669"/>
    <property type="project" value="TreeGrafter"/>
</dbReference>
<evidence type="ECO:0000313" key="6">
    <source>
        <dbReference type="EMBL" id="QUE50563.1"/>
    </source>
</evidence>
<evidence type="ECO:0000256" key="1">
    <source>
        <dbReference type="ARBA" id="ARBA00022801"/>
    </source>
</evidence>
<dbReference type="RefSeq" id="WP_211630703.1">
    <property type="nucleotide sequence ID" value="NZ_CP073100.1"/>
</dbReference>
<feature type="short sequence motif" description="GXGXXG" evidence="4">
    <location>
        <begin position="29"/>
        <end position="34"/>
    </location>
</feature>
<dbReference type="SUPFAM" id="SSF52151">
    <property type="entry name" value="FabD/lysophospholipase-like"/>
    <property type="match status" value="1"/>
</dbReference>
<reference evidence="6" key="1">
    <citation type="submission" date="2021-04" db="EMBL/GenBank/DDBJ databases">
        <title>Luteolibacter sp. 32A isolated from the skin of an Anderson's salamander (Ambystoma andersonii).</title>
        <authorList>
            <person name="Spergser J."/>
            <person name="Busse H.-J."/>
        </authorList>
    </citation>
    <scope>NUCLEOTIDE SEQUENCE</scope>
    <source>
        <strain evidence="6">32A</strain>
    </source>
</reference>
<dbReference type="PANTHER" id="PTHR24185">
    <property type="entry name" value="CALCIUM-INDEPENDENT PHOSPHOLIPASE A2-GAMMA"/>
    <property type="match status" value="1"/>
</dbReference>
<feature type="domain" description="PNPLA" evidence="5">
    <location>
        <begin position="25"/>
        <end position="232"/>
    </location>
</feature>
<dbReference type="InterPro" id="IPR016035">
    <property type="entry name" value="Acyl_Trfase/lysoPLipase"/>
</dbReference>
<evidence type="ECO:0000259" key="5">
    <source>
        <dbReference type="PROSITE" id="PS51635"/>
    </source>
</evidence>